<evidence type="ECO:0000313" key="7">
    <source>
        <dbReference type="Proteomes" id="UP001214603"/>
    </source>
</evidence>
<keyword evidence="1 3" id="KW-0853">WD repeat</keyword>
<dbReference type="SUPFAM" id="SSF81383">
    <property type="entry name" value="F-box domain"/>
    <property type="match status" value="1"/>
</dbReference>
<dbReference type="Proteomes" id="UP001214603">
    <property type="component" value="Chromosome 4"/>
</dbReference>
<dbReference type="PRINTS" id="PR00320">
    <property type="entry name" value="GPROTEINBRPT"/>
</dbReference>
<dbReference type="InterPro" id="IPR036047">
    <property type="entry name" value="F-box-like_dom_sf"/>
</dbReference>
<dbReference type="EMBL" id="CP119937">
    <property type="protein sequence ID" value="WFD03524.1"/>
    <property type="molecule type" value="Genomic_DNA"/>
</dbReference>
<organism evidence="6 7">
    <name type="scientific">Malassezia obtusa</name>
    <dbReference type="NCBI Taxonomy" id="76774"/>
    <lineage>
        <taxon>Eukaryota</taxon>
        <taxon>Fungi</taxon>
        <taxon>Dikarya</taxon>
        <taxon>Basidiomycota</taxon>
        <taxon>Ustilaginomycotina</taxon>
        <taxon>Malasseziomycetes</taxon>
        <taxon>Malasseziales</taxon>
        <taxon>Malasseziaceae</taxon>
        <taxon>Malassezia</taxon>
    </lineage>
</organism>
<dbReference type="SUPFAM" id="SSF50978">
    <property type="entry name" value="WD40 repeat-like"/>
    <property type="match status" value="1"/>
</dbReference>
<dbReference type="GO" id="GO:1990234">
    <property type="term" value="C:transferase complex"/>
    <property type="evidence" value="ECO:0007669"/>
    <property type="project" value="UniProtKB-ARBA"/>
</dbReference>
<dbReference type="InterPro" id="IPR015943">
    <property type="entry name" value="WD40/YVTN_repeat-like_dom_sf"/>
</dbReference>
<dbReference type="Gene3D" id="2.130.10.10">
    <property type="entry name" value="YVTN repeat-like/Quinoprotein amine dehydrogenase"/>
    <property type="match status" value="2"/>
</dbReference>
<dbReference type="SMART" id="SM00320">
    <property type="entry name" value="WD40"/>
    <property type="match status" value="7"/>
</dbReference>
<dbReference type="PROSITE" id="PS50294">
    <property type="entry name" value="WD_REPEATS_REGION"/>
    <property type="match status" value="3"/>
</dbReference>
<evidence type="ECO:0000256" key="2">
    <source>
        <dbReference type="ARBA" id="ARBA00022737"/>
    </source>
</evidence>
<dbReference type="PROSITE" id="PS50082">
    <property type="entry name" value="WD_REPEATS_2"/>
    <property type="match status" value="5"/>
</dbReference>
<proteinExistence type="predicted"/>
<feature type="region of interest" description="Disordered" evidence="4">
    <location>
        <begin position="15"/>
        <end position="35"/>
    </location>
</feature>
<dbReference type="AlphaFoldDB" id="A0AAF0E2Z2"/>
<evidence type="ECO:0000256" key="1">
    <source>
        <dbReference type="ARBA" id="ARBA00022574"/>
    </source>
</evidence>
<dbReference type="CDD" id="cd00200">
    <property type="entry name" value="WD40"/>
    <property type="match status" value="1"/>
</dbReference>
<dbReference type="Pfam" id="PF12937">
    <property type="entry name" value="F-box-like"/>
    <property type="match status" value="1"/>
</dbReference>
<dbReference type="PROSITE" id="PS00678">
    <property type="entry name" value="WD_REPEATS_1"/>
    <property type="match status" value="1"/>
</dbReference>
<evidence type="ECO:0000259" key="5">
    <source>
        <dbReference type="PROSITE" id="PS50181"/>
    </source>
</evidence>
<dbReference type="InterPro" id="IPR036322">
    <property type="entry name" value="WD40_repeat_dom_sf"/>
</dbReference>
<dbReference type="InterPro" id="IPR020472">
    <property type="entry name" value="WD40_PAC1"/>
</dbReference>
<keyword evidence="7" id="KW-1185">Reference proteome</keyword>
<feature type="repeat" description="WD" evidence="3">
    <location>
        <begin position="293"/>
        <end position="332"/>
    </location>
</feature>
<dbReference type="PROSITE" id="PS50181">
    <property type="entry name" value="FBOX"/>
    <property type="match status" value="1"/>
</dbReference>
<feature type="domain" description="F-box" evidence="5">
    <location>
        <begin position="41"/>
        <end position="88"/>
    </location>
</feature>
<evidence type="ECO:0000256" key="3">
    <source>
        <dbReference type="PROSITE-ProRule" id="PRU00221"/>
    </source>
</evidence>
<dbReference type="Pfam" id="PF00400">
    <property type="entry name" value="WD40"/>
    <property type="match status" value="5"/>
</dbReference>
<feature type="repeat" description="WD" evidence="3">
    <location>
        <begin position="161"/>
        <end position="207"/>
    </location>
</feature>
<dbReference type="PANTHER" id="PTHR22847:SF637">
    <property type="entry name" value="WD REPEAT DOMAIN 5B"/>
    <property type="match status" value="1"/>
</dbReference>
<keyword evidence="2" id="KW-0677">Repeat</keyword>
<evidence type="ECO:0000313" key="6">
    <source>
        <dbReference type="EMBL" id="WFD03524.1"/>
    </source>
</evidence>
<gene>
    <name evidence="6" type="ORF">MOBT1_002215</name>
</gene>
<name>A0AAF0E2Z2_9BASI</name>
<dbReference type="Gene3D" id="1.20.1280.50">
    <property type="match status" value="1"/>
</dbReference>
<evidence type="ECO:0000256" key="4">
    <source>
        <dbReference type="SAM" id="MobiDB-lite"/>
    </source>
</evidence>
<reference evidence="6" key="1">
    <citation type="submission" date="2023-03" db="EMBL/GenBank/DDBJ databases">
        <title>Mating type loci evolution in Malassezia.</title>
        <authorList>
            <person name="Coelho M.A."/>
        </authorList>
    </citation>
    <scope>NUCLEOTIDE SEQUENCE</scope>
    <source>
        <strain evidence="6">CBS 7876</strain>
    </source>
</reference>
<dbReference type="InterPro" id="IPR019775">
    <property type="entry name" value="WD40_repeat_CS"/>
</dbReference>
<feature type="repeat" description="WD" evidence="3">
    <location>
        <begin position="373"/>
        <end position="414"/>
    </location>
</feature>
<dbReference type="PANTHER" id="PTHR22847">
    <property type="entry name" value="WD40 REPEAT PROTEIN"/>
    <property type="match status" value="1"/>
</dbReference>
<feature type="repeat" description="WD" evidence="3">
    <location>
        <begin position="208"/>
        <end position="237"/>
    </location>
</feature>
<protein>
    <recommendedName>
        <fullName evidence="5">F-box domain-containing protein</fullName>
    </recommendedName>
</protein>
<dbReference type="InterPro" id="IPR001680">
    <property type="entry name" value="WD40_rpt"/>
</dbReference>
<sequence>MSLLQSLWSELCAAEGPRTAEPPPDTPERAARSARARPKRIDFLAHLPHELALYTLSLLPSHREVLDAACVSRTWHRLASDTTLWRRLFFQNPGWAVRLDMLAPGTTEAPRTVLPAHPSVHTHWMLLYKGRYELDRRWFALQTRPPGHAHSVSFRPSIVRLRGHTDSVYCCCIDDGRRTGHAGYVVSGSRDRTIRVWDSATGACVATLRAHHGSVLCLAQGTGMLVSGSSDATARVWRRSTAADEHYVLERVLAGHTAGVLGVAFDETYVVTASRDTTLRVWRRTDGELVRVYGAHRGSVNTCCLHRGLVASGAGDGSVHVWRVDTGETLAVMHAPRSGVASLVLAGDVLWAGSSDGVIRTWRASTGEYLAEFAAHDKLVRAVAYDAGRQLLVSGGWDRKTRLWDVAAPEVHRRGELALELGMHQARIFDVAIDTTRLISACEDHTLWITDFGKQGLASHVYA</sequence>
<accession>A0AAF0E2Z2</accession>
<dbReference type="InterPro" id="IPR001810">
    <property type="entry name" value="F-box_dom"/>
</dbReference>
<feature type="repeat" description="WD" evidence="3">
    <location>
        <begin position="253"/>
        <end position="292"/>
    </location>
</feature>